<dbReference type="AlphaFoldDB" id="A0A0N4ZP06"/>
<feature type="region of interest" description="Disordered" evidence="8">
    <location>
        <begin position="735"/>
        <end position="770"/>
    </location>
</feature>
<evidence type="ECO:0000256" key="1">
    <source>
        <dbReference type="ARBA" id="ARBA00022527"/>
    </source>
</evidence>
<dbReference type="GO" id="GO:0035556">
    <property type="term" value="P:intracellular signal transduction"/>
    <property type="evidence" value="ECO:0007669"/>
    <property type="project" value="TreeGrafter"/>
</dbReference>
<dbReference type="InterPro" id="IPR017441">
    <property type="entry name" value="Protein_kinase_ATP_BS"/>
</dbReference>
<dbReference type="InterPro" id="IPR000719">
    <property type="entry name" value="Prot_kinase_dom"/>
</dbReference>
<dbReference type="InterPro" id="IPR011009">
    <property type="entry name" value="Kinase-like_dom_sf"/>
</dbReference>
<evidence type="ECO:0000313" key="10">
    <source>
        <dbReference type="Proteomes" id="UP000038045"/>
    </source>
</evidence>
<proteinExistence type="predicted"/>
<feature type="binding site" evidence="6">
    <location>
        <position position="493"/>
    </location>
    <ligand>
        <name>ATP</name>
        <dbReference type="ChEBI" id="CHEBI:30616"/>
    </ligand>
</feature>
<dbReference type="PANTHER" id="PTHR22974:SF23">
    <property type="entry name" value="TOUSLED-LIKE KINASE, ISOFORM G"/>
    <property type="match status" value="1"/>
</dbReference>
<feature type="compositionally biased region" description="Basic and acidic residues" evidence="8">
    <location>
        <begin position="761"/>
        <end position="770"/>
    </location>
</feature>
<dbReference type="SMART" id="SM00220">
    <property type="entry name" value="S_TKc"/>
    <property type="match status" value="1"/>
</dbReference>
<dbReference type="Gene3D" id="1.10.510.10">
    <property type="entry name" value="Transferase(Phosphotransferase) domain 1"/>
    <property type="match status" value="1"/>
</dbReference>
<dbReference type="GO" id="GO:0007059">
    <property type="term" value="P:chromosome segregation"/>
    <property type="evidence" value="ECO:0007669"/>
    <property type="project" value="TreeGrafter"/>
</dbReference>
<dbReference type="PANTHER" id="PTHR22974">
    <property type="entry name" value="MIXED LINEAGE PROTEIN KINASE"/>
    <property type="match status" value="1"/>
</dbReference>
<feature type="compositionally biased region" description="Low complexity" evidence="8">
    <location>
        <begin position="206"/>
        <end position="219"/>
    </location>
</feature>
<dbReference type="STRING" id="131310.A0A0N4ZP06"/>
<feature type="coiled-coil region" evidence="7">
    <location>
        <begin position="415"/>
        <end position="449"/>
    </location>
</feature>
<feature type="region of interest" description="Disordered" evidence="8">
    <location>
        <begin position="190"/>
        <end position="219"/>
    </location>
</feature>
<dbReference type="PROSITE" id="PS00108">
    <property type="entry name" value="PROTEIN_KINASE_ST"/>
    <property type="match status" value="1"/>
</dbReference>
<keyword evidence="10" id="KW-1185">Reference proteome</keyword>
<evidence type="ECO:0000256" key="4">
    <source>
        <dbReference type="ARBA" id="ARBA00022777"/>
    </source>
</evidence>
<evidence type="ECO:0000256" key="7">
    <source>
        <dbReference type="SAM" id="Coils"/>
    </source>
</evidence>
<keyword evidence="7" id="KW-0175">Coiled coil</keyword>
<evidence type="ECO:0000256" key="5">
    <source>
        <dbReference type="ARBA" id="ARBA00022840"/>
    </source>
</evidence>
<feature type="domain" description="Protein kinase" evidence="9">
    <location>
        <begin position="464"/>
        <end position="741"/>
    </location>
</feature>
<dbReference type="GO" id="GO:0004674">
    <property type="term" value="F:protein serine/threonine kinase activity"/>
    <property type="evidence" value="ECO:0007669"/>
    <property type="project" value="UniProtKB-KW"/>
</dbReference>
<dbReference type="CDD" id="cd13990">
    <property type="entry name" value="STKc_TLK"/>
    <property type="match status" value="1"/>
</dbReference>
<feature type="compositionally biased region" description="Basic and acidic residues" evidence="8">
    <location>
        <begin position="95"/>
        <end position="107"/>
    </location>
</feature>
<dbReference type="WBParaSite" id="PTRK_0001026900.1">
    <property type="protein sequence ID" value="PTRK_0001026900.1"/>
    <property type="gene ID" value="PTRK_0001026900"/>
</dbReference>
<keyword evidence="3 6" id="KW-0547">Nucleotide-binding</keyword>
<dbReference type="InterPro" id="IPR008271">
    <property type="entry name" value="Ser/Thr_kinase_AS"/>
</dbReference>
<dbReference type="Pfam" id="PF00069">
    <property type="entry name" value="Pkinase"/>
    <property type="match status" value="1"/>
</dbReference>
<keyword evidence="4" id="KW-0418">Kinase</keyword>
<feature type="compositionally biased region" description="Polar residues" evidence="8">
    <location>
        <begin position="84"/>
        <end position="94"/>
    </location>
</feature>
<feature type="coiled-coil region" evidence="7">
    <location>
        <begin position="328"/>
        <end position="355"/>
    </location>
</feature>
<protein>
    <submittedName>
        <fullName evidence="11">Protein kinase domain-containing protein</fullName>
    </submittedName>
</protein>
<keyword evidence="1" id="KW-0723">Serine/threonine-protein kinase</keyword>
<evidence type="ECO:0000259" key="9">
    <source>
        <dbReference type="PROSITE" id="PS50011"/>
    </source>
</evidence>
<evidence type="ECO:0000256" key="2">
    <source>
        <dbReference type="ARBA" id="ARBA00022679"/>
    </source>
</evidence>
<dbReference type="FunFam" id="1.10.510.10:FF:000698">
    <property type="entry name" value="Serine/threonine-protein kinase tousled-like 1"/>
    <property type="match status" value="1"/>
</dbReference>
<sequence length="770" mass="89051">MMADTADHAPPQYDYEERFSETLEKKMFNTGPRADKSLPKPVAVVGVGNHAPSNIRQALVDDYVVYPMRQFHQQENHPFVTPSYDGSNLSAQESYSDREIEQVDRLAPKVHPMTPTDKKPRKRKRNPEGSSSKSTDSKKITEFIKQSPKRYGGSFSNGDNSSSNDLINGLCMPPSPGGINNVPIFTTNNSSNPSTLNTQRLTPNHLTSNYSSSDSNLSPPTAIKGKVEVDTQTDHFDSEAIRVDNDKKNRYIEDLLKKTEELKCKLNKEKSKNESSRSTLKTLLIDNTVKERKVKKTKVMEECLRIGQFKPMRHGEQFKDVWQDGWAFEDIQKKMERINNEKNEINLAANNLKKRKPTNTRESRRPQISAETFSTVPTSSTPYSMMDDGFVRPEVPKYLSQEEYFEQDEILRLRREHLKKEEADVQMEKDRLERERNLHIRELKRVQYEENSRFKTYEELNNRYLCLSLLGKGGFSEVWRAFDLEENRYVACKIHHVNKDWKEDKKANYVKHAVREKDIHKSLDHPRIVRLFDLFTIDNHCFCTVLEYCDGNDLDFYLKQHKQIPEKEARSIMMQIVSALKYLSERKPPVIHYDLKPANILLKSGTTSGEIKITDFGLSKIMENTDDSDNIELTSQGAGTYWYLPPETFVMSHTPVKISSKVDVWSVGVIFYQCLYGKRPFGHELTQQRILEENTILKATEVVFPPKPQISSAAQDFIKRCLQYRKEERADVQELSRHELFRPRGQKGQPPSSPLARATHNKSDYTDQEM</sequence>
<evidence type="ECO:0000256" key="8">
    <source>
        <dbReference type="SAM" id="MobiDB-lite"/>
    </source>
</evidence>
<keyword evidence="2" id="KW-0808">Transferase</keyword>
<feature type="region of interest" description="Disordered" evidence="8">
    <location>
        <begin position="77"/>
        <end position="160"/>
    </location>
</feature>
<keyword evidence="5 6" id="KW-0067">ATP-binding</keyword>
<dbReference type="SUPFAM" id="SSF56112">
    <property type="entry name" value="Protein kinase-like (PK-like)"/>
    <property type="match status" value="1"/>
</dbReference>
<reference evidence="11" key="1">
    <citation type="submission" date="2017-02" db="UniProtKB">
        <authorList>
            <consortium name="WormBaseParasite"/>
        </authorList>
    </citation>
    <scope>IDENTIFICATION</scope>
</reference>
<dbReference type="PROSITE" id="PS50011">
    <property type="entry name" value="PROTEIN_KINASE_DOM"/>
    <property type="match status" value="1"/>
</dbReference>
<dbReference type="GO" id="GO:0005634">
    <property type="term" value="C:nucleus"/>
    <property type="evidence" value="ECO:0007669"/>
    <property type="project" value="TreeGrafter"/>
</dbReference>
<dbReference type="PROSITE" id="PS00107">
    <property type="entry name" value="PROTEIN_KINASE_ATP"/>
    <property type="match status" value="1"/>
</dbReference>
<dbReference type="Proteomes" id="UP000038045">
    <property type="component" value="Unplaced"/>
</dbReference>
<accession>A0A0N4ZP06</accession>
<organism evidence="10 11">
    <name type="scientific">Parastrongyloides trichosuri</name>
    <name type="common">Possum-specific nematode worm</name>
    <dbReference type="NCBI Taxonomy" id="131310"/>
    <lineage>
        <taxon>Eukaryota</taxon>
        <taxon>Metazoa</taxon>
        <taxon>Ecdysozoa</taxon>
        <taxon>Nematoda</taxon>
        <taxon>Chromadorea</taxon>
        <taxon>Rhabditida</taxon>
        <taxon>Tylenchina</taxon>
        <taxon>Panagrolaimomorpha</taxon>
        <taxon>Strongyloidoidea</taxon>
        <taxon>Strongyloididae</taxon>
        <taxon>Parastrongyloides</taxon>
    </lineage>
</organism>
<evidence type="ECO:0000313" key="11">
    <source>
        <dbReference type="WBParaSite" id="PTRK_0001026900.1"/>
    </source>
</evidence>
<evidence type="ECO:0000256" key="6">
    <source>
        <dbReference type="PROSITE-ProRule" id="PRU10141"/>
    </source>
</evidence>
<evidence type="ECO:0000256" key="3">
    <source>
        <dbReference type="ARBA" id="ARBA00022741"/>
    </source>
</evidence>
<dbReference type="GO" id="GO:0005524">
    <property type="term" value="F:ATP binding"/>
    <property type="evidence" value="ECO:0007669"/>
    <property type="project" value="UniProtKB-UniRule"/>
</dbReference>
<name>A0A0N4ZP06_PARTI</name>